<proteinExistence type="predicted"/>
<keyword evidence="2" id="KW-0472">Membrane</keyword>
<organism evidence="3 4">
    <name type="scientific">Streptomyces galilaeus</name>
    <dbReference type="NCBI Taxonomy" id="33899"/>
    <lineage>
        <taxon>Bacteria</taxon>
        <taxon>Bacillati</taxon>
        <taxon>Actinomycetota</taxon>
        <taxon>Actinomycetes</taxon>
        <taxon>Kitasatosporales</taxon>
        <taxon>Streptomycetaceae</taxon>
        <taxon>Streptomyces</taxon>
    </lineage>
</organism>
<keyword evidence="4" id="KW-1185">Reference proteome</keyword>
<evidence type="ECO:0000313" key="3">
    <source>
        <dbReference type="EMBL" id="MFM9651629.1"/>
    </source>
</evidence>
<comment type="caution">
    <text evidence="3">The sequence shown here is derived from an EMBL/GenBank/DDBJ whole genome shotgun (WGS) entry which is preliminary data.</text>
</comment>
<feature type="transmembrane region" description="Helical" evidence="2">
    <location>
        <begin position="151"/>
        <end position="168"/>
    </location>
</feature>
<keyword evidence="2" id="KW-0812">Transmembrane</keyword>
<reference evidence="3 4" key="1">
    <citation type="submission" date="2024-12" db="EMBL/GenBank/DDBJ databases">
        <title>Forecasting of Potato common scab and diversities of Pathogenic streptomyces spp. in china.</title>
        <authorList>
            <person name="Handique U."/>
            <person name="Wu J."/>
        </authorList>
    </citation>
    <scope>NUCLEOTIDE SEQUENCE [LARGE SCALE GENOMIC DNA]</scope>
    <source>
        <strain evidence="3 4">ZRIMU1585</strain>
    </source>
</reference>
<sequence length="245" mass="27232">MDRFSNDGFFYAHPYTPRAGEEPGSQYDSIPFPHQQARDSAPHTQSWDTPQHTTAVLDGWDPDDELAAMLSPAPNQQPAPDPMDRPQRRSDRRRMQQKPHFLAGRRISHATILIVAIAVCAACLLGWSVAYTYGQLRTIAEGMLPDAVARWWPLAVYGPWFVAALSILRATVQHRRARRSWAVLLTASAMAAALCVGHSSRSLMAFVMFGVPPITALVCFWELIGQVSSKCKIRQGAHAQRSART</sequence>
<evidence type="ECO:0000313" key="4">
    <source>
        <dbReference type="Proteomes" id="UP001631993"/>
    </source>
</evidence>
<protein>
    <submittedName>
        <fullName evidence="3">DUF2637 domain-containing protein</fullName>
    </submittedName>
</protein>
<keyword evidence="2" id="KW-1133">Transmembrane helix</keyword>
<gene>
    <name evidence="3" type="ORF">ACKI1S_36440</name>
</gene>
<evidence type="ECO:0000256" key="2">
    <source>
        <dbReference type="SAM" id="Phobius"/>
    </source>
</evidence>
<name>A0ABW9IV36_STRGJ</name>
<dbReference type="Proteomes" id="UP001631993">
    <property type="component" value="Unassembled WGS sequence"/>
</dbReference>
<feature type="region of interest" description="Disordered" evidence="1">
    <location>
        <begin position="13"/>
        <end position="100"/>
    </location>
</feature>
<evidence type="ECO:0000256" key="1">
    <source>
        <dbReference type="SAM" id="MobiDB-lite"/>
    </source>
</evidence>
<feature type="transmembrane region" description="Helical" evidence="2">
    <location>
        <begin position="180"/>
        <end position="199"/>
    </location>
</feature>
<feature type="transmembrane region" description="Helical" evidence="2">
    <location>
        <begin position="110"/>
        <end position="131"/>
    </location>
</feature>
<feature type="compositionally biased region" description="Polar residues" evidence="1">
    <location>
        <begin position="42"/>
        <end position="54"/>
    </location>
</feature>
<dbReference type="RefSeq" id="WP_369277567.1">
    <property type="nucleotide sequence ID" value="NZ_JBJVMW010000013.1"/>
</dbReference>
<dbReference type="EMBL" id="JBJVNE010000022">
    <property type="protein sequence ID" value="MFM9651629.1"/>
    <property type="molecule type" value="Genomic_DNA"/>
</dbReference>
<feature type="transmembrane region" description="Helical" evidence="2">
    <location>
        <begin position="205"/>
        <end position="224"/>
    </location>
</feature>
<accession>A0ABW9IV36</accession>